<comment type="subcellular location">
    <subcellularLocation>
        <location evidence="1">Membrane</location>
        <topology evidence="1">Multi-pass membrane protein</topology>
    </subcellularLocation>
</comment>
<dbReference type="Pfam" id="PF08016">
    <property type="entry name" value="PKD_channel"/>
    <property type="match status" value="1"/>
</dbReference>
<feature type="transmembrane region" description="Helical" evidence="6">
    <location>
        <begin position="1064"/>
        <end position="1083"/>
    </location>
</feature>
<keyword evidence="4 6" id="KW-0472">Membrane</keyword>
<name>A0A6P6S384_9EIME</name>
<feature type="transmembrane region" description="Helical" evidence="6">
    <location>
        <begin position="528"/>
        <end position="556"/>
    </location>
</feature>
<dbReference type="PANTHER" id="PTHR10877:SF183">
    <property type="entry name" value="AT14535P-RELATED"/>
    <property type="match status" value="1"/>
</dbReference>
<feature type="coiled-coil region" evidence="5">
    <location>
        <begin position="1387"/>
        <end position="1428"/>
    </location>
</feature>
<feature type="transmembrane region" description="Helical" evidence="6">
    <location>
        <begin position="415"/>
        <end position="434"/>
    </location>
</feature>
<evidence type="ECO:0000256" key="4">
    <source>
        <dbReference type="ARBA" id="ARBA00023136"/>
    </source>
</evidence>
<feature type="transmembrane region" description="Helical" evidence="6">
    <location>
        <begin position="1171"/>
        <end position="1194"/>
    </location>
</feature>
<feature type="domain" description="Polycystin cation channel PKD1/PKD2" evidence="7">
    <location>
        <begin position="1053"/>
        <end position="1191"/>
    </location>
</feature>
<accession>A0A6P6S384</accession>
<feature type="transmembrane region" description="Helical" evidence="6">
    <location>
        <begin position="131"/>
        <end position="149"/>
    </location>
</feature>
<dbReference type="GeneID" id="34623561"/>
<dbReference type="RefSeq" id="XP_026194279.1">
    <property type="nucleotide sequence ID" value="XM_026338494.1"/>
</dbReference>
<evidence type="ECO:0000313" key="8">
    <source>
        <dbReference type="Proteomes" id="UP000515125"/>
    </source>
</evidence>
<organism evidence="8 9">
    <name type="scientific">Cyclospora cayetanensis</name>
    <dbReference type="NCBI Taxonomy" id="88456"/>
    <lineage>
        <taxon>Eukaryota</taxon>
        <taxon>Sar</taxon>
        <taxon>Alveolata</taxon>
        <taxon>Apicomplexa</taxon>
        <taxon>Conoidasida</taxon>
        <taxon>Coccidia</taxon>
        <taxon>Eucoccidiorida</taxon>
        <taxon>Eimeriorina</taxon>
        <taxon>Eimeriidae</taxon>
        <taxon>Cyclospora</taxon>
    </lineage>
</organism>
<evidence type="ECO:0000259" key="7">
    <source>
        <dbReference type="Pfam" id="PF08016"/>
    </source>
</evidence>
<feature type="transmembrane region" description="Helical" evidence="6">
    <location>
        <begin position="568"/>
        <end position="594"/>
    </location>
</feature>
<keyword evidence="2 6" id="KW-0812">Transmembrane</keyword>
<reference evidence="9" key="1">
    <citation type="submission" date="2025-08" db="UniProtKB">
        <authorList>
            <consortium name="RefSeq"/>
        </authorList>
    </citation>
    <scope>IDENTIFICATION</scope>
</reference>
<evidence type="ECO:0000256" key="6">
    <source>
        <dbReference type="SAM" id="Phobius"/>
    </source>
</evidence>
<dbReference type="InterPro" id="IPR051223">
    <property type="entry name" value="Polycystin"/>
</dbReference>
<feature type="transmembrane region" description="Helical" evidence="6">
    <location>
        <begin position="940"/>
        <end position="962"/>
    </location>
</feature>
<feature type="transmembrane region" description="Helical" evidence="6">
    <location>
        <begin position="455"/>
        <end position="477"/>
    </location>
</feature>
<evidence type="ECO:0000256" key="2">
    <source>
        <dbReference type="ARBA" id="ARBA00022692"/>
    </source>
</evidence>
<gene>
    <name evidence="9" type="primary">LOC34623561</name>
</gene>
<evidence type="ECO:0000313" key="9">
    <source>
        <dbReference type="RefSeq" id="XP_026194279.1"/>
    </source>
</evidence>
<dbReference type="InterPro" id="IPR013122">
    <property type="entry name" value="PKD1_2_channel"/>
</dbReference>
<dbReference type="OrthoDB" id="330982at2759"/>
<keyword evidence="8" id="KW-1185">Reference proteome</keyword>
<sequence length="1436" mass="161410">MVQPKSVRFQQGIGQVLGQLTERQKQEKEATAAAAAVVRDFKDFRGPLRTVEEKNSLTDAGLKEKQRYHEKALLLKDPSSVGLGNVIKRQTPLARRELFRRRLFPIRFEESARNVEDVQHVLTQRNSVGQLIMPLIYLAMLLLFLSYALEITKLYEATDGIVASLESAPAPTPSSFSALSVEIAEAEQLVPSLRTVSISLEPSSLLNLLTLTSKADVASWLLYGFIPLLFGPASKTSNLGLARVIGNCFRITFRQVELQDVDGFDLGYEGVWPLNKATAASSIAETKLRTSNPLTNPAGSRFTYSYPFAASGEGKAFNDQGGYYQVICADSAQAAQAALQQAQPHSRYPPWFVPMPVIADRRTISIVVDFFVVNPLTQTFSHCVVPFSFTSSGTLQRPLIRVLSLVSASSQANRVIRFTALGLVMLIMLVYLVCEYTQAKEQGLGVWLKRWWTALLLFHILLLLGLLSSFAAVQIIAQLAPQVSPTLGANGQFDLSGAPTASDEDGFYHLLSEYAYLFHANYCAQQSFVFFGSLAAVTGCILTVSAAFLLGGILGNYDVYIVSSVNPVLAGIFFVPLFLLFSLFGFTILTAVVLRKYDICVDFLEDNTIKHKLENKVRHACIARNGLEDDVEETKELKELQMKKKGSRRRIKRGIDYYRSKQQDEESQSSASEYYKTPTEYPSWVWQTMGIENPPKIRNNLHNVRNMYVDPASKGELSVDTMGDMGAMARAIVASTSFPVNPVTFTCADAFLGLQDVAASIYFPMQSVLEINTARDFYSWLVADQGLMAFLAPPIDSNLFLEIFPELLKPLDVPYQQLVISNWNSTVAARSVRVVLTLRSEVVYPTQLDFTCSSLQCEYQPLFEPSEFKGFLKKLTEENILRDVAQELAFHLILLNPNSGSIALELWIRFKRNRGGTITPTLSVHALDLHPYSIWDPTTIAAVALQVATAALLLFFGSSFFVDFQNLWKRLRKERQDFGFGSCLGVFFVDNLFNSFDLICFAILMCLIFVWIVYLFASPHSQVFDIAEDFTTAMTAAGTGGSYEEAASVASTLFRNFSSASELLQAYSQIAAVFLTLSFLRLLRIGHRSKRMTLMFFTLASAAGEMVQVLVGAALMYIGFSYLCFLSFGCRVEGFSSVKNSFVFTMWLTTGYFSLSELFQADAVMAGGFLFPYLFFMGIICFSCFVCVLLRSLACRSVEIKTLEKLGQIEETSILQSVLLFFHELICHFRSTKQELEGEAEKRRVERLKQKENGEAAFGKRTSSDQDRTVNEWRTLEKLERERRERPLKVLELPIDVITSSLSDEQYLGLPNEVRLFARHEVALFVDRFRLMATQLNLGCTDILPLVQQFENNAYTEMSSLSREVQQQEGRLQHELSVYTTKVVSGQERLETYIKFVEKALQEREEELKLEQQELELIESKCKDEQQETEKYGKYR</sequence>
<evidence type="ECO:0000256" key="3">
    <source>
        <dbReference type="ARBA" id="ARBA00022989"/>
    </source>
</evidence>
<keyword evidence="5" id="KW-0175">Coiled coil</keyword>
<proteinExistence type="predicted"/>
<protein>
    <submittedName>
        <fullName evidence="9">Uncharacterized protein LOC34623561</fullName>
    </submittedName>
</protein>
<dbReference type="Proteomes" id="UP000515125">
    <property type="component" value="Unplaced"/>
</dbReference>
<dbReference type="GO" id="GO:0016020">
    <property type="term" value="C:membrane"/>
    <property type="evidence" value="ECO:0007669"/>
    <property type="project" value="UniProtKB-SubCell"/>
</dbReference>
<keyword evidence="3 6" id="KW-1133">Transmembrane helix</keyword>
<feature type="transmembrane region" description="Helical" evidence="6">
    <location>
        <begin position="1095"/>
        <end position="1120"/>
    </location>
</feature>
<evidence type="ECO:0000256" key="1">
    <source>
        <dbReference type="ARBA" id="ARBA00004141"/>
    </source>
</evidence>
<feature type="transmembrane region" description="Helical" evidence="6">
    <location>
        <begin position="998"/>
        <end position="1017"/>
    </location>
</feature>
<evidence type="ECO:0000256" key="5">
    <source>
        <dbReference type="SAM" id="Coils"/>
    </source>
</evidence>
<dbReference type="PANTHER" id="PTHR10877">
    <property type="entry name" value="POLYCYSTIN FAMILY MEMBER"/>
    <property type="match status" value="1"/>
</dbReference>